<keyword evidence="11" id="KW-0675">Receptor</keyword>
<dbReference type="InterPro" id="IPR002159">
    <property type="entry name" value="CD36_fam"/>
</dbReference>
<comment type="subcellular location">
    <subcellularLocation>
        <location evidence="2">Cell membrane</location>
    </subcellularLocation>
</comment>
<evidence type="ECO:0000256" key="6">
    <source>
        <dbReference type="ARBA" id="ARBA00022692"/>
    </source>
</evidence>
<comment type="caution">
    <text evidence="15">The sequence shown here is derived from an EMBL/GenBank/DDBJ whole genome shotgun (WGS) entry which is preliminary data.</text>
</comment>
<evidence type="ECO:0000256" key="10">
    <source>
        <dbReference type="ARBA" id="ARBA00023157"/>
    </source>
</evidence>
<feature type="non-terminal residue" evidence="15">
    <location>
        <position position="1"/>
    </location>
</feature>
<dbReference type="Pfam" id="PF01130">
    <property type="entry name" value="CD36"/>
    <property type="match status" value="1"/>
</dbReference>
<keyword evidence="5" id="KW-0716">Sensory transduction</keyword>
<evidence type="ECO:0000256" key="13">
    <source>
        <dbReference type="ARBA" id="ARBA00040645"/>
    </source>
</evidence>
<evidence type="ECO:0000256" key="7">
    <source>
        <dbReference type="ARBA" id="ARBA00022725"/>
    </source>
</evidence>
<dbReference type="PRINTS" id="PR01609">
    <property type="entry name" value="CD36FAMILY"/>
</dbReference>
<reference evidence="15" key="1">
    <citation type="submission" date="2022-07" db="EMBL/GenBank/DDBJ databases">
        <authorList>
            <person name="Trinca V."/>
            <person name="Uliana J.V.C."/>
            <person name="Torres T.T."/>
            <person name="Ward R.J."/>
            <person name="Monesi N."/>
        </authorList>
    </citation>
    <scope>NUCLEOTIDE SEQUENCE</scope>
    <source>
        <strain evidence="15">HSMRA1968</strain>
        <tissue evidence="15">Whole embryos</tissue>
    </source>
</reference>
<evidence type="ECO:0000256" key="8">
    <source>
        <dbReference type="ARBA" id="ARBA00022989"/>
    </source>
</evidence>
<dbReference type="Proteomes" id="UP001151699">
    <property type="component" value="Chromosome B"/>
</dbReference>
<dbReference type="EMBL" id="WJQU01000002">
    <property type="protein sequence ID" value="KAJ6640867.1"/>
    <property type="molecule type" value="Genomic_DNA"/>
</dbReference>
<dbReference type="GO" id="GO:0005044">
    <property type="term" value="F:scavenger receptor activity"/>
    <property type="evidence" value="ECO:0007669"/>
    <property type="project" value="TreeGrafter"/>
</dbReference>
<evidence type="ECO:0000256" key="5">
    <source>
        <dbReference type="ARBA" id="ARBA00022606"/>
    </source>
</evidence>
<accession>A0A9Q0MZE8</accession>
<feature type="transmembrane region" description="Helical" evidence="14">
    <location>
        <begin position="255"/>
        <end position="279"/>
    </location>
</feature>
<gene>
    <name evidence="15" type="primary">Snmp2</name>
    <name evidence="15" type="ORF">Bhyg_05800</name>
</gene>
<keyword evidence="9 14" id="KW-0472">Membrane</keyword>
<dbReference type="GO" id="GO:0005737">
    <property type="term" value="C:cytoplasm"/>
    <property type="evidence" value="ECO:0007669"/>
    <property type="project" value="TreeGrafter"/>
</dbReference>
<dbReference type="OrthoDB" id="195015at2759"/>
<comment type="similarity">
    <text evidence="3">Belongs to the CD36 family.</text>
</comment>
<keyword evidence="8 14" id="KW-1133">Transmembrane helix</keyword>
<organism evidence="15 16">
    <name type="scientific">Pseudolycoriella hygida</name>
    <dbReference type="NCBI Taxonomy" id="35572"/>
    <lineage>
        <taxon>Eukaryota</taxon>
        <taxon>Metazoa</taxon>
        <taxon>Ecdysozoa</taxon>
        <taxon>Arthropoda</taxon>
        <taxon>Hexapoda</taxon>
        <taxon>Insecta</taxon>
        <taxon>Pterygota</taxon>
        <taxon>Neoptera</taxon>
        <taxon>Endopterygota</taxon>
        <taxon>Diptera</taxon>
        <taxon>Nematocera</taxon>
        <taxon>Sciaroidea</taxon>
        <taxon>Sciaridae</taxon>
        <taxon>Pseudolycoriella</taxon>
    </lineage>
</organism>
<evidence type="ECO:0000256" key="1">
    <source>
        <dbReference type="ARBA" id="ARBA00003156"/>
    </source>
</evidence>
<evidence type="ECO:0000313" key="16">
    <source>
        <dbReference type="Proteomes" id="UP001151699"/>
    </source>
</evidence>
<dbReference type="GO" id="GO:0007608">
    <property type="term" value="P:sensory perception of smell"/>
    <property type="evidence" value="ECO:0007669"/>
    <property type="project" value="UniProtKB-KW"/>
</dbReference>
<dbReference type="PANTHER" id="PTHR11923">
    <property type="entry name" value="SCAVENGER RECEPTOR CLASS B TYPE-1 SR-B1"/>
    <property type="match status" value="1"/>
</dbReference>
<sequence>MANALSPLSRDQILNLNSEIEDLETEFQNETQPNVQKYYKLPTSDTFDKAEVLQCLRIIEPNSVEFFRDVKKLVQIYLCTNVDFFESEQTEYMKEKYFINEKNTLITLRRIAALFPALTCNFLKFDKLIARPIPKHELSDNRSENYPRPMTTRCIFSLIPTTPMCNKLKFIEAALLYQLLEQAKFNTIRKENGDINYAEHMATCVTYCSEDYLSEFESNEKRIKQFSELELYHYGYPIAAIYQAAEKLKSITIRIFGAACGIFIAIGGIIAWIVLPYLIVKLIDLNVILYENSDQFERWQNLPQPLEFKVYIFNVTNSDDVARGSIPIVKEVGPYVYKQYRVKNVEKISKDKEEITYTGKQIYKFDSEMSHPFKETDEIVVLNVPMNAVLQVSEDILNSRLEIVHQNILRLFPNETSLFMKTTPRDYFFDGIRFCVKGDALIRLICKIIEGVVERRNIKAIKKLSDGSLSFAFFYFKNNTHDGHYKILSGTNDSAFASRIVTWEGKSQLSFWKNNPKSVSSCNLFRNSTDGLFFPPHLEPKNSLTVFSTDVCRSVQLFYKKTITYRNIVGYRFETSDTFLAKIGSKYSTGCFCTTTLRQIPKYDDGCLYEGVMDLSTCQGSLNNII</sequence>
<keyword evidence="4" id="KW-1003">Cell membrane</keyword>
<keyword evidence="12" id="KW-0325">Glycoprotein</keyword>
<evidence type="ECO:0000313" key="15">
    <source>
        <dbReference type="EMBL" id="KAJ6640867.1"/>
    </source>
</evidence>
<keyword evidence="16" id="KW-1185">Reference proteome</keyword>
<evidence type="ECO:0000256" key="4">
    <source>
        <dbReference type="ARBA" id="ARBA00022475"/>
    </source>
</evidence>
<evidence type="ECO:0000256" key="11">
    <source>
        <dbReference type="ARBA" id="ARBA00023170"/>
    </source>
</evidence>
<dbReference type="AlphaFoldDB" id="A0A9Q0MZE8"/>
<dbReference type="PANTHER" id="PTHR11923:SF109">
    <property type="entry name" value="SENSORY NEURON MEMBRANE PROTEIN 2"/>
    <property type="match status" value="1"/>
</dbReference>
<evidence type="ECO:0000256" key="2">
    <source>
        <dbReference type="ARBA" id="ARBA00004236"/>
    </source>
</evidence>
<protein>
    <recommendedName>
        <fullName evidence="13">Sensory neuron membrane protein 2</fullName>
    </recommendedName>
</protein>
<evidence type="ECO:0000256" key="3">
    <source>
        <dbReference type="ARBA" id="ARBA00010532"/>
    </source>
</evidence>
<dbReference type="GO" id="GO:0005886">
    <property type="term" value="C:plasma membrane"/>
    <property type="evidence" value="ECO:0007669"/>
    <property type="project" value="UniProtKB-SubCell"/>
</dbReference>
<evidence type="ECO:0000256" key="9">
    <source>
        <dbReference type="ARBA" id="ARBA00023136"/>
    </source>
</evidence>
<evidence type="ECO:0000256" key="14">
    <source>
        <dbReference type="SAM" id="Phobius"/>
    </source>
</evidence>
<proteinExistence type="inferred from homology"/>
<comment type="function">
    <text evidence="1">Plays an olfactory role that is not restricted to pheromone sensitivity.</text>
</comment>
<evidence type="ECO:0000256" key="12">
    <source>
        <dbReference type="ARBA" id="ARBA00023180"/>
    </source>
</evidence>
<keyword evidence="10" id="KW-1015">Disulfide bond</keyword>
<keyword evidence="6 14" id="KW-0812">Transmembrane</keyword>
<name>A0A9Q0MZE8_9DIPT</name>
<keyword evidence="7" id="KW-0552">Olfaction</keyword>